<organism evidence="1 2">
    <name type="scientific">Trichomonas vaginalis (strain ATCC PRA-98 / G3)</name>
    <dbReference type="NCBI Taxonomy" id="412133"/>
    <lineage>
        <taxon>Eukaryota</taxon>
        <taxon>Metamonada</taxon>
        <taxon>Parabasalia</taxon>
        <taxon>Trichomonadida</taxon>
        <taxon>Trichomonadidae</taxon>
        <taxon>Trichomonas</taxon>
    </lineage>
</organism>
<dbReference type="VEuPathDB" id="TrichDB:TVAGG3_0686780"/>
<dbReference type="InParanoid" id="A2EW50"/>
<gene>
    <name evidence="1" type="ORF">TVAG_329090</name>
</gene>
<name>A2EW50_TRIV3</name>
<dbReference type="EMBL" id="DS113514">
    <property type="protein sequence ID" value="EAY03136.1"/>
    <property type="molecule type" value="Genomic_DNA"/>
</dbReference>
<evidence type="ECO:0000313" key="2">
    <source>
        <dbReference type="Proteomes" id="UP000001542"/>
    </source>
</evidence>
<sequence>MNDFRKQIPLTQRPVRRMYVHGQINSARESFPQNKKIGFFPEFKYNGNAMKYEFKASEERIKAVSNGKSLISIINSKPKIHQIEHKTPRCVEIRKKMAQLRPINYTTKQKIEFIQPIYDSESKKQLNQFIGNEYHTKIKEMISDINEETDQIQNVQIHELNYLNENRRNSMIQFYNNSLHMDVDDALIKSKTESDLIRLKLFHKNNKDWWDEFIDYAQSEPVGKLELQFIQELSEIDNLNISTYLRLRKRLLDDPKKCTLCLKLLDWINSKIQIIDPEAQDVIMNVIVK</sequence>
<protein>
    <submittedName>
        <fullName evidence="1">Uncharacterized protein</fullName>
    </submittedName>
</protein>
<dbReference type="Proteomes" id="UP000001542">
    <property type="component" value="Unassembled WGS sequence"/>
</dbReference>
<reference evidence="1" key="2">
    <citation type="journal article" date="2007" name="Science">
        <title>Draft genome sequence of the sexually transmitted pathogen Trichomonas vaginalis.</title>
        <authorList>
            <person name="Carlton J.M."/>
            <person name="Hirt R.P."/>
            <person name="Silva J.C."/>
            <person name="Delcher A.L."/>
            <person name="Schatz M."/>
            <person name="Zhao Q."/>
            <person name="Wortman J.R."/>
            <person name="Bidwell S.L."/>
            <person name="Alsmark U.C.M."/>
            <person name="Besteiro S."/>
            <person name="Sicheritz-Ponten T."/>
            <person name="Noel C.J."/>
            <person name="Dacks J.B."/>
            <person name="Foster P.G."/>
            <person name="Simillion C."/>
            <person name="Van de Peer Y."/>
            <person name="Miranda-Saavedra D."/>
            <person name="Barton G.J."/>
            <person name="Westrop G.D."/>
            <person name="Mueller S."/>
            <person name="Dessi D."/>
            <person name="Fiori P.L."/>
            <person name="Ren Q."/>
            <person name="Paulsen I."/>
            <person name="Zhang H."/>
            <person name="Bastida-Corcuera F.D."/>
            <person name="Simoes-Barbosa A."/>
            <person name="Brown M.T."/>
            <person name="Hayes R.D."/>
            <person name="Mukherjee M."/>
            <person name="Okumura C.Y."/>
            <person name="Schneider R."/>
            <person name="Smith A.J."/>
            <person name="Vanacova S."/>
            <person name="Villalvazo M."/>
            <person name="Haas B.J."/>
            <person name="Pertea M."/>
            <person name="Feldblyum T.V."/>
            <person name="Utterback T.R."/>
            <person name="Shu C.L."/>
            <person name="Osoegawa K."/>
            <person name="de Jong P.J."/>
            <person name="Hrdy I."/>
            <person name="Horvathova L."/>
            <person name="Zubacova Z."/>
            <person name="Dolezal P."/>
            <person name="Malik S.B."/>
            <person name="Logsdon J.M. Jr."/>
            <person name="Henze K."/>
            <person name="Gupta A."/>
            <person name="Wang C.C."/>
            <person name="Dunne R.L."/>
            <person name="Upcroft J.A."/>
            <person name="Upcroft P."/>
            <person name="White O."/>
            <person name="Salzberg S.L."/>
            <person name="Tang P."/>
            <person name="Chiu C.-H."/>
            <person name="Lee Y.-S."/>
            <person name="Embley T.M."/>
            <person name="Coombs G.H."/>
            <person name="Mottram J.C."/>
            <person name="Tachezy J."/>
            <person name="Fraser-Liggett C.M."/>
            <person name="Johnson P.J."/>
        </authorList>
    </citation>
    <scope>NUCLEOTIDE SEQUENCE [LARGE SCALE GENOMIC DNA]</scope>
    <source>
        <strain evidence="1">G3</strain>
    </source>
</reference>
<reference evidence="1" key="1">
    <citation type="submission" date="2006-10" db="EMBL/GenBank/DDBJ databases">
        <authorList>
            <person name="Amadeo P."/>
            <person name="Zhao Q."/>
            <person name="Wortman J."/>
            <person name="Fraser-Liggett C."/>
            <person name="Carlton J."/>
        </authorList>
    </citation>
    <scope>NUCLEOTIDE SEQUENCE</scope>
    <source>
        <strain evidence="1">G3</strain>
    </source>
</reference>
<dbReference type="VEuPathDB" id="TrichDB:TVAG_329090"/>
<accession>A2EW50</accession>
<dbReference type="AlphaFoldDB" id="A2EW50"/>
<evidence type="ECO:0000313" key="1">
    <source>
        <dbReference type="EMBL" id="EAY03136.1"/>
    </source>
</evidence>
<dbReference type="KEGG" id="tva:4760977"/>
<keyword evidence="2" id="KW-1185">Reference proteome</keyword>
<dbReference type="RefSeq" id="XP_001315359.1">
    <property type="nucleotide sequence ID" value="XM_001315324.1"/>
</dbReference>
<proteinExistence type="predicted"/>